<dbReference type="GO" id="GO:0005737">
    <property type="term" value="C:cytoplasm"/>
    <property type="evidence" value="ECO:0007669"/>
    <property type="project" value="UniProtKB-ARBA"/>
</dbReference>
<dbReference type="EMBL" id="FXZM01000004">
    <property type="protein sequence ID" value="SMY11576.1"/>
    <property type="molecule type" value="Genomic_DNA"/>
</dbReference>
<dbReference type="OrthoDB" id="5288740at2"/>
<feature type="compositionally biased region" description="Low complexity" evidence="11">
    <location>
        <begin position="19"/>
        <end position="28"/>
    </location>
</feature>
<evidence type="ECO:0000313" key="13">
    <source>
        <dbReference type="Proteomes" id="UP000234462"/>
    </source>
</evidence>
<dbReference type="InterPro" id="IPR001948">
    <property type="entry name" value="Peptidase_M18"/>
</dbReference>
<dbReference type="PANTHER" id="PTHR28570:SF3">
    <property type="entry name" value="ASPARTYL AMINOPEPTIDASE"/>
    <property type="match status" value="1"/>
</dbReference>
<dbReference type="SUPFAM" id="SSF53187">
    <property type="entry name" value="Zn-dependent exopeptidases"/>
    <property type="match status" value="2"/>
</dbReference>
<dbReference type="AlphaFoldDB" id="A0A2H1L3V0"/>
<evidence type="ECO:0000256" key="6">
    <source>
        <dbReference type="ARBA" id="ARBA00022801"/>
    </source>
</evidence>
<organism evidence="12 13">
    <name type="scientific">Brevibacterium jeotgali</name>
    <dbReference type="NCBI Taxonomy" id="1262550"/>
    <lineage>
        <taxon>Bacteria</taxon>
        <taxon>Bacillati</taxon>
        <taxon>Actinomycetota</taxon>
        <taxon>Actinomycetes</taxon>
        <taxon>Micrococcales</taxon>
        <taxon>Brevibacteriaceae</taxon>
        <taxon>Brevibacterium</taxon>
    </lineage>
</organism>
<evidence type="ECO:0000256" key="9">
    <source>
        <dbReference type="RuleBase" id="RU004386"/>
    </source>
</evidence>
<keyword evidence="7 9" id="KW-0862">Zinc</keyword>
<protein>
    <recommendedName>
        <fullName evidence="10">M18 family aminopeptidase</fullName>
        <ecNumber evidence="10">3.4.11.-</ecNumber>
    </recommendedName>
</protein>
<keyword evidence="8 9" id="KW-0482">Metalloprotease</keyword>
<feature type="region of interest" description="Disordered" evidence="11">
    <location>
        <begin position="1"/>
        <end position="38"/>
    </location>
</feature>
<dbReference type="Proteomes" id="UP000234462">
    <property type="component" value="Unassembled WGS sequence"/>
</dbReference>
<evidence type="ECO:0000256" key="10">
    <source>
        <dbReference type="RuleBase" id="RU004387"/>
    </source>
</evidence>
<evidence type="ECO:0000313" key="12">
    <source>
        <dbReference type="EMBL" id="SMY11576.1"/>
    </source>
</evidence>
<keyword evidence="13" id="KW-1185">Reference proteome</keyword>
<evidence type="ECO:0000256" key="11">
    <source>
        <dbReference type="SAM" id="MobiDB-lite"/>
    </source>
</evidence>
<evidence type="ECO:0000256" key="4">
    <source>
        <dbReference type="ARBA" id="ARBA00022670"/>
    </source>
</evidence>
<dbReference type="GO" id="GO:0070006">
    <property type="term" value="F:metalloaminopeptidase activity"/>
    <property type="evidence" value="ECO:0007669"/>
    <property type="project" value="TreeGrafter"/>
</dbReference>
<reference evidence="13" key="1">
    <citation type="submission" date="2017-03" db="EMBL/GenBank/DDBJ databases">
        <authorList>
            <person name="Monnet C."/>
        </authorList>
    </citation>
    <scope>NUCLEOTIDE SEQUENCE [LARGE SCALE GENOMIC DNA]</scope>
    <source>
        <strain evidence="13">SJ5-8</strain>
    </source>
</reference>
<dbReference type="Gene3D" id="3.40.630.10">
    <property type="entry name" value="Zn peptidases"/>
    <property type="match status" value="2"/>
</dbReference>
<dbReference type="RefSeq" id="WP_101588533.1">
    <property type="nucleotide sequence ID" value="NZ_FXZM01000004.1"/>
</dbReference>
<evidence type="ECO:0000256" key="7">
    <source>
        <dbReference type="ARBA" id="ARBA00022833"/>
    </source>
</evidence>
<evidence type="ECO:0000256" key="2">
    <source>
        <dbReference type="ARBA" id="ARBA00008290"/>
    </source>
</evidence>
<evidence type="ECO:0000256" key="5">
    <source>
        <dbReference type="ARBA" id="ARBA00022723"/>
    </source>
</evidence>
<keyword evidence="3 9" id="KW-0031">Aminopeptidase</keyword>
<evidence type="ECO:0000256" key="3">
    <source>
        <dbReference type="ARBA" id="ARBA00022438"/>
    </source>
</evidence>
<gene>
    <name evidence="12" type="ORF">BJEO58_01161</name>
</gene>
<feature type="region of interest" description="Disordered" evidence="11">
    <location>
        <begin position="115"/>
        <end position="156"/>
    </location>
</feature>
<dbReference type="EC" id="3.4.11.-" evidence="10"/>
<dbReference type="NCBIfam" id="NF002759">
    <property type="entry name" value="PRK02813.1"/>
    <property type="match status" value="1"/>
</dbReference>
<dbReference type="PANTHER" id="PTHR28570">
    <property type="entry name" value="ASPARTYL AMINOPEPTIDASE"/>
    <property type="match status" value="1"/>
</dbReference>
<dbReference type="GO" id="GO:0006508">
    <property type="term" value="P:proteolysis"/>
    <property type="evidence" value="ECO:0007669"/>
    <property type="project" value="UniProtKB-KW"/>
</dbReference>
<name>A0A2H1L3V0_9MICO</name>
<accession>A0A2H1L3V0</accession>
<keyword evidence="4 9" id="KW-0645">Protease</keyword>
<comment type="cofactor">
    <cofactor evidence="1 10">
        <name>Zn(2+)</name>
        <dbReference type="ChEBI" id="CHEBI:29105"/>
    </cofactor>
</comment>
<comment type="similarity">
    <text evidence="2 9">Belongs to the peptidase M18 family.</text>
</comment>
<dbReference type="InterPro" id="IPR023358">
    <property type="entry name" value="Peptidase_M18_dom2"/>
</dbReference>
<evidence type="ECO:0000256" key="8">
    <source>
        <dbReference type="ARBA" id="ARBA00023049"/>
    </source>
</evidence>
<keyword evidence="5 9" id="KW-0479">Metal-binding</keyword>
<dbReference type="Pfam" id="PF02127">
    <property type="entry name" value="Peptidase_M18"/>
    <property type="match status" value="2"/>
</dbReference>
<dbReference type="GO" id="GO:0008270">
    <property type="term" value="F:zinc ion binding"/>
    <property type="evidence" value="ECO:0007669"/>
    <property type="project" value="InterPro"/>
</dbReference>
<dbReference type="PRINTS" id="PR00932">
    <property type="entry name" value="AMINO1PTASE"/>
</dbReference>
<proteinExistence type="inferred from homology"/>
<keyword evidence="6 9" id="KW-0378">Hydrolase</keyword>
<dbReference type="Gene3D" id="2.30.250.10">
    <property type="entry name" value="Aminopeptidase i, Domain 2"/>
    <property type="match status" value="1"/>
</dbReference>
<evidence type="ECO:0000256" key="1">
    <source>
        <dbReference type="ARBA" id="ARBA00001947"/>
    </source>
</evidence>
<feature type="compositionally biased region" description="Polar residues" evidence="11">
    <location>
        <begin position="137"/>
        <end position="150"/>
    </location>
</feature>
<sequence>MTDTTPHGRIPGPQDDPALRPAGRGRAATEPGPHRTGSAVDAALAADLSSFVMDSPSSYHAAYAVRERLVDGGFEELDEEDRWALEPGGRYVVVRDGAVIAFAVPATATGTATAAASATVPTPPPPTQSAPTTQSARTTQSAPTAQSTPASFPFHVVGAHTDSPGFKLKPQPDFVAEGALQAGVEIYGGPLLNSWLDRELCFAGRLVLRDGTTVLAQTAPIARIPQLAIHLDRKANDGLALDRQRHTQPVIGLADMVEAGDLGDPDAAGSHVLGLLADSAGVDLADVDGYDVLTFPVQEPAAFGAHSEFLASPRLDNLASVWAGTSALEDVDPAELSGIAVLAAFDHEEVGSETRSGASGPFLDVVLERVTTGLGGERDDHLQALSASVCVSSDAGHAVHPNYPGHHDPVNRPRLGGGPLLKINAQQRYSTDAVGTAVWARACRAAGVGFQEFVSHNTIPCGSTIGPLTATRLGMTTVDVGPALWSMHSAREMCAVSDLADLRAALAAYFAG</sequence>
<dbReference type="SUPFAM" id="SSF101821">
    <property type="entry name" value="Aminopeptidase/glucanase lid domain"/>
    <property type="match status" value="1"/>
</dbReference>